<dbReference type="KEGG" id="rhom:FRIFI_1625"/>
<evidence type="ECO:0000256" key="1">
    <source>
        <dbReference type="ARBA" id="ARBA00022729"/>
    </source>
</evidence>
<evidence type="ECO:0000313" key="2">
    <source>
        <dbReference type="EMBL" id="CEI73158.1"/>
    </source>
</evidence>
<dbReference type="PROSITE" id="PS51257">
    <property type="entry name" value="PROKAR_LIPOPROTEIN"/>
    <property type="match status" value="1"/>
</dbReference>
<dbReference type="InterPro" id="IPR028994">
    <property type="entry name" value="Integrin_alpha_N"/>
</dbReference>
<proteinExistence type="predicted"/>
<organism evidence="2 3">
    <name type="scientific">Romboutsia hominis</name>
    <dbReference type="NCBI Taxonomy" id="1507512"/>
    <lineage>
        <taxon>Bacteria</taxon>
        <taxon>Bacillati</taxon>
        <taxon>Bacillota</taxon>
        <taxon>Clostridia</taxon>
        <taxon>Peptostreptococcales</taxon>
        <taxon>Peptostreptococcaceae</taxon>
        <taxon>Romboutsia</taxon>
    </lineage>
</organism>
<dbReference type="InterPro" id="IPR013517">
    <property type="entry name" value="FG-GAP"/>
</dbReference>
<protein>
    <submittedName>
        <fullName evidence="2">Prokaryotic membrane lipoprotein lipid attachment site profile</fullName>
    </submittedName>
</protein>
<reference evidence="2 3" key="1">
    <citation type="submission" date="2014-09" db="EMBL/GenBank/DDBJ databases">
        <authorList>
            <person name="Hornung B.V."/>
        </authorList>
    </citation>
    <scope>NUCLEOTIDE SEQUENCE [LARGE SCALE GENOMIC DNA]</scope>
    <source>
        <strain evidence="2 3">FRIFI</strain>
    </source>
</reference>
<sequence length="467" mass="54189">MKFFKLLIGASLIVFLTTGCSITSESPEELIKDKPLYNQNESDLYKGIKKLLTKQTSLLQPNNSKEAAKINEVDLDNDGEKELVVFQKKESQDDKKDEVGFIVLTKNPDGTYTNKEKAYSLQEGEEIQYANFYDLNNDGKKEIVLLIKSEGKTNMYIYNFIDDEVKKVYTLDPTWLEDSKNLLDMKVKIGYIDGDDKLDILMLHFNQKTNKAYASLANFDKGLKLVNYVEFDNIKSLNNSYITLGTISTENKKGKTIEHKGIVLDMPILKNDNYITQILYLKDGKLKKAFKDDDKSIMKPYYIPVEDINNDKVIDIPIVNGSGNIYTSKTSATISWYRWNGKENLEDSSLLFTIQIYYNYQYKFSLLIPNELVNKFYIEQDYQEQSSDVLFKFYYYDILETEPKELFTIAVVNKNIIDENKKNVNQSSITLGENNDYTFTLYINNLEQLKKLKINEEALKEYFSLIY</sequence>
<dbReference type="AlphaFoldDB" id="A0A2P2BS05"/>
<accession>A0A2P2BS05</accession>
<keyword evidence="3" id="KW-1185">Reference proteome</keyword>
<evidence type="ECO:0000313" key="3">
    <source>
        <dbReference type="Proteomes" id="UP000245695"/>
    </source>
</evidence>
<keyword evidence="1" id="KW-0732">Signal</keyword>
<dbReference type="RefSeq" id="WP_166505564.1">
    <property type="nucleotide sequence ID" value="NZ_LN650648.1"/>
</dbReference>
<dbReference type="Pfam" id="PF13517">
    <property type="entry name" value="FG-GAP_3"/>
    <property type="match status" value="1"/>
</dbReference>
<gene>
    <name evidence="2" type="ORF">FRIFI_1625</name>
</gene>
<dbReference type="EMBL" id="LN650648">
    <property type="protein sequence ID" value="CEI73158.1"/>
    <property type="molecule type" value="Genomic_DNA"/>
</dbReference>
<name>A0A2P2BS05_9FIRM</name>
<dbReference type="Proteomes" id="UP000245695">
    <property type="component" value="Chromosome 1"/>
</dbReference>
<dbReference type="SUPFAM" id="SSF69318">
    <property type="entry name" value="Integrin alpha N-terminal domain"/>
    <property type="match status" value="1"/>
</dbReference>
<keyword evidence="2" id="KW-0449">Lipoprotein</keyword>